<reference evidence="6 7" key="1">
    <citation type="journal article" date="2016" name="Sci. Rep.">
        <title>Peltaster fructicola genome reveals evolution from an invasive phytopathogen to an ectophytic parasite.</title>
        <authorList>
            <person name="Xu C."/>
            <person name="Chen H."/>
            <person name="Gleason M.L."/>
            <person name="Xu J.R."/>
            <person name="Liu H."/>
            <person name="Zhang R."/>
            <person name="Sun G."/>
        </authorList>
    </citation>
    <scope>NUCLEOTIDE SEQUENCE [LARGE SCALE GENOMIC DNA]</scope>
    <source>
        <strain evidence="6 7">LNHT1506</strain>
    </source>
</reference>
<dbReference type="PANTHER" id="PTHR31468:SF4">
    <property type="entry name" value="1,3-BETA-GLUCANOSYLTRANSFERASE GAS3-RELATED"/>
    <property type="match status" value="1"/>
</dbReference>
<keyword evidence="3 5" id="KW-0732">Signal</keyword>
<sequence length="478" mass="49601">MSRALLLSAIYALTARVAAVTPATISGQEFFVGSDRLQLLGIDYQPGGQSGYGASNTQDPLSNGTICLRDAALMQSMGVNVIRSYNVDPTLNHDLCASIFNAAGIYIILDVNSPLAGQSIDRSAPANSYNVGYLSHIFQVVEAFKSYDNVLGFFAGNEVINDIPTAKDNPRYIRAVQRDLKNYIAKHASRAIPVGYSAADVRSILQDTWAYFQCDNGDNSGSDFFGLNSYSWCGSASSFQTAQYDQLVSFFSNSSIPVFFSEYGCNKPSPRVFDEVAAIYGPLMTALSGGLVYEWTQDTDNYGLVNAYSNGSLQLRPDFVALNAQYAKIDTSLITSGNSSATSIKPPKCSSGLISSDGFGTNFNVPSAPDGADQLISAGVSSAQTGSFVSVTQTAVQLPVYDVSGAAITGLAIKSISGANKPGNVAAISTGGGSSSGTAAAAAATTASTSTKSGAAIRAVATNGAALGAAVAMAAFAL</sequence>
<comment type="function">
    <text evidence="5">Splits internally a 1,3-beta-glucan molecule and transfers the newly generated reducing end (the donor) to the non-reducing end of another 1,3-beta-glucan molecule (the acceptor) forming a 1,3-beta linkage, resulting in the elongation of 1,3-beta-glucan chains in the cell wall.</text>
</comment>
<evidence type="ECO:0000256" key="3">
    <source>
        <dbReference type="ARBA" id="ARBA00022729"/>
    </source>
</evidence>
<keyword evidence="5" id="KW-0336">GPI-anchor</keyword>
<name>A0A6H0XW85_9PEZI</name>
<keyword evidence="4" id="KW-0325">Glycoprotein</keyword>
<evidence type="ECO:0000256" key="2">
    <source>
        <dbReference type="ARBA" id="ARBA00007528"/>
    </source>
</evidence>
<comment type="subcellular location">
    <subcellularLocation>
        <location evidence="1 5">Cell membrane</location>
        <topology evidence="1 5">Lipid-anchor</topology>
        <topology evidence="1 5">GPI-anchor</topology>
    </subcellularLocation>
</comment>
<dbReference type="Pfam" id="PF03198">
    <property type="entry name" value="Glyco_hydro_72"/>
    <property type="match status" value="1"/>
</dbReference>
<dbReference type="OrthoDB" id="421038at2759"/>
<feature type="signal peptide" evidence="5">
    <location>
        <begin position="1"/>
        <end position="19"/>
    </location>
</feature>
<organism evidence="6 7">
    <name type="scientific">Peltaster fructicola</name>
    <dbReference type="NCBI Taxonomy" id="286661"/>
    <lineage>
        <taxon>Eukaryota</taxon>
        <taxon>Fungi</taxon>
        <taxon>Dikarya</taxon>
        <taxon>Ascomycota</taxon>
        <taxon>Pezizomycotina</taxon>
        <taxon>Dothideomycetes</taxon>
        <taxon>Dothideomycetes incertae sedis</taxon>
        <taxon>Peltaster</taxon>
    </lineage>
</organism>
<comment type="similarity">
    <text evidence="2 5">Belongs to the glycosyl hydrolase 72 family.</text>
</comment>
<evidence type="ECO:0000256" key="5">
    <source>
        <dbReference type="RuleBase" id="RU361209"/>
    </source>
</evidence>
<evidence type="ECO:0000313" key="6">
    <source>
        <dbReference type="EMBL" id="QIW98945.1"/>
    </source>
</evidence>
<dbReference type="GO" id="GO:0098552">
    <property type="term" value="C:side of membrane"/>
    <property type="evidence" value="ECO:0007669"/>
    <property type="project" value="UniProtKB-KW"/>
</dbReference>
<evidence type="ECO:0000313" key="7">
    <source>
        <dbReference type="Proteomes" id="UP000503462"/>
    </source>
</evidence>
<proteinExistence type="inferred from homology"/>
<dbReference type="EC" id="2.4.1.-" evidence="5"/>
<protein>
    <recommendedName>
        <fullName evidence="5">1,3-beta-glucanosyltransferase</fullName>
        <ecNumber evidence="5">2.4.1.-</ecNumber>
    </recommendedName>
</protein>
<dbReference type="GO" id="GO:0071970">
    <property type="term" value="P:fungal-type cell wall (1-&gt;3)-beta-D-glucan biosynthetic process"/>
    <property type="evidence" value="ECO:0007669"/>
    <property type="project" value="TreeGrafter"/>
</dbReference>
<evidence type="ECO:0000256" key="1">
    <source>
        <dbReference type="ARBA" id="ARBA00004609"/>
    </source>
</evidence>
<feature type="chain" id="PRO_5026375065" description="1,3-beta-glucanosyltransferase" evidence="5">
    <location>
        <begin position="20"/>
        <end position="478"/>
    </location>
</feature>
<gene>
    <name evidence="6" type="ORF">AMS68_004463</name>
</gene>
<dbReference type="Gene3D" id="3.20.20.80">
    <property type="entry name" value="Glycosidases"/>
    <property type="match status" value="1"/>
</dbReference>
<keyword evidence="5" id="KW-0449">Lipoprotein</keyword>
<dbReference type="Proteomes" id="UP000503462">
    <property type="component" value="Chromosome 3"/>
</dbReference>
<dbReference type="EMBL" id="CP051141">
    <property type="protein sequence ID" value="QIW98945.1"/>
    <property type="molecule type" value="Genomic_DNA"/>
</dbReference>
<keyword evidence="7" id="KW-1185">Reference proteome</keyword>
<dbReference type="GO" id="GO:0042124">
    <property type="term" value="F:1,3-beta-glucanosyltransferase activity"/>
    <property type="evidence" value="ECO:0007669"/>
    <property type="project" value="TreeGrafter"/>
</dbReference>
<dbReference type="InterPro" id="IPR017853">
    <property type="entry name" value="GH"/>
</dbReference>
<evidence type="ECO:0000256" key="4">
    <source>
        <dbReference type="ARBA" id="ARBA00023180"/>
    </source>
</evidence>
<dbReference type="PANTHER" id="PTHR31468">
    <property type="entry name" value="1,3-BETA-GLUCANOSYLTRANSFERASE GAS1"/>
    <property type="match status" value="1"/>
</dbReference>
<dbReference type="InterPro" id="IPR004886">
    <property type="entry name" value="Glucanosyltransferase"/>
</dbReference>
<keyword evidence="5" id="KW-0472">Membrane</keyword>
<keyword evidence="5" id="KW-0808">Transferase</keyword>
<dbReference type="SUPFAM" id="SSF51445">
    <property type="entry name" value="(Trans)glycosidases"/>
    <property type="match status" value="1"/>
</dbReference>
<dbReference type="AlphaFoldDB" id="A0A6H0XW85"/>
<accession>A0A6H0XW85</accession>
<dbReference type="GO" id="GO:0005886">
    <property type="term" value="C:plasma membrane"/>
    <property type="evidence" value="ECO:0007669"/>
    <property type="project" value="UniProtKB-SubCell"/>
</dbReference>
<dbReference type="GO" id="GO:0031505">
    <property type="term" value="P:fungal-type cell wall organization"/>
    <property type="evidence" value="ECO:0007669"/>
    <property type="project" value="TreeGrafter"/>
</dbReference>